<dbReference type="Proteomes" id="UP000324585">
    <property type="component" value="Unassembled WGS sequence"/>
</dbReference>
<accession>A0A5J4YWJ5</accession>
<evidence type="ECO:0000313" key="2">
    <source>
        <dbReference type="EMBL" id="KAA8495074.1"/>
    </source>
</evidence>
<protein>
    <submittedName>
        <fullName evidence="2">Uncharacterized protein</fullName>
    </submittedName>
</protein>
<evidence type="ECO:0000256" key="1">
    <source>
        <dbReference type="SAM" id="MobiDB-lite"/>
    </source>
</evidence>
<comment type="caution">
    <text evidence="2">The sequence shown here is derived from an EMBL/GenBank/DDBJ whole genome shotgun (WGS) entry which is preliminary data.</text>
</comment>
<feature type="compositionally biased region" description="Low complexity" evidence="1">
    <location>
        <begin position="218"/>
        <end position="229"/>
    </location>
</feature>
<feature type="compositionally biased region" description="Low complexity" evidence="1">
    <location>
        <begin position="243"/>
        <end position="268"/>
    </location>
</feature>
<feature type="compositionally biased region" description="Basic and acidic residues" evidence="1">
    <location>
        <begin position="51"/>
        <end position="60"/>
    </location>
</feature>
<reference evidence="3" key="1">
    <citation type="journal article" date="2019" name="Nat. Commun.">
        <title>Expansion of phycobilisome linker gene families in mesophilic red algae.</title>
        <authorList>
            <person name="Lee J."/>
            <person name="Kim D."/>
            <person name="Bhattacharya D."/>
            <person name="Yoon H.S."/>
        </authorList>
    </citation>
    <scope>NUCLEOTIDE SEQUENCE [LARGE SCALE GENOMIC DNA]</scope>
    <source>
        <strain evidence="3">CCMP 1328</strain>
    </source>
</reference>
<organism evidence="2 3">
    <name type="scientific">Porphyridium purpureum</name>
    <name type="common">Red alga</name>
    <name type="synonym">Porphyridium cruentum</name>
    <dbReference type="NCBI Taxonomy" id="35688"/>
    <lineage>
        <taxon>Eukaryota</taxon>
        <taxon>Rhodophyta</taxon>
        <taxon>Bangiophyceae</taxon>
        <taxon>Porphyridiales</taxon>
        <taxon>Porphyridiaceae</taxon>
        <taxon>Porphyridium</taxon>
    </lineage>
</organism>
<proteinExistence type="predicted"/>
<gene>
    <name evidence="2" type="ORF">FVE85_3315</name>
</gene>
<name>A0A5J4YWJ5_PORPP</name>
<feature type="region of interest" description="Disordered" evidence="1">
    <location>
        <begin position="461"/>
        <end position="525"/>
    </location>
</feature>
<evidence type="ECO:0000313" key="3">
    <source>
        <dbReference type="Proteomes" id="UP000324585"/>
    </source>
</evidence>
<dbReference type="OrthoDB" id="6051at2759"/>
<keyword evidence="3" id="KW-1185">Reference proteome</keyword>
<feature type="compositionally biased region" description="Polar residues" evidence="1">
    <location>
        <begin position="118"/>
        <end position="141"/>
    </location>
</feature>
<dbReference type="EMBL" id="VRMN01000004">
    <property type="protein sequence ID" value="KAA8495074.1"/>
    <property type="molecule type" value="Genomic_DNA"/>
</dbReference>
<feature type="compositionally biased region" description="Low complexity" evidence="1">
    <location>
        <begin position="553"/>
        <end position="564"/>
    </location>
</feature>
<feature type="region of interest" description="Disordered" evidence="1">
    <location>
        <begin position="1"/>
        <end position="296"/>
    </location>
</feature>
<dbReference type="AlphaFoldDB" id="A0A5J4YWJ5"/>
<sequence length="596" mass="61098">MGGEDEGENGVKAEPAGAGGAVSTAAQGGAADPENGTAVRVPLDGVAVDADVSRAMDVPHKAGNAAAESGRAGSSVGEEGAKQPVEQLDQRKGAPPINKLADVGNNNDRQELAAVKTEQVSANTVQHNSADQSVLQSSKGPTESAADTADTVVVRPVFAQAQAPASDTQNEARPGAPEASEAPARMDIPTQIPLPGDSSPQVDLEGAKNRRAGPPPASAASKRPASPAAIVKVTKAKPKRQKVASSSSAPGGAGVPATATGALATSATAPPPSASPRAQPSMRKTARRGSAAAHIRSSPRLGAQNHNTRWAGTASWENAMPISGSVAEYRAGCMQLEKARHSRVFDAQRKRLLGEQRARWVLDHETRLIEEQHEAAVHMLTLSVLQKVFQKQQAVEELLYGIRKPPAASTTNAAREMEPSAAQAKTSGAGLDCSVLVGAKTGSADAAPAPAPVTFAGSMTRTRGGGARESAAVGPSDAAKGSTARGRDEASVVAGDEVGNASAREGRPPTGVNATSGSRRRINTRKQVMDRTRLRVELDAGEVMNDLMRIENASQTAGSASSTGKESKAQDKNAASGSVPATASGRVTRRAQERKS</sequence>
<feature type="region of interest" description="Disordered" evidence="1">
    <location>
        <begin position="550"/>
        <end position="596"/>
    </location>
</feature>